<sequence length="66" mass="7472">MTGDRSKMWCSKDWRKRVLDFVANGGSKAEAAKRFQVGIASVYRWWGAVGGLAYQRPGPRGLRRID</sequence>
<proteinExistence type="predicted"/>
<gene>
    <name evidence="2" type="ORF">CSA09_04345</name>
</gene>
<dbReference type="Pfam" id="PF01710">
    <property type="entry name" value="HTH_Tnp_IS630"/>
    <property type="match status" value="1"/>
</dbReference>
<dbReference type="EMBL" id="PDTV01000010">
    <property type="protein sequence ID" value="PIE82923.1"/>
    <property type="molecule type" value="Genomic_DNA"/>
</dbReference>
<dbReference type="AlphaFoldDB" id="A0A2G6PED3"/>
<evidence type="ECO:0000259" key="1">
    <source>
        <dbReference type="Pfam" id="PF01710"/>
    </source>
</evidence>
<comment type="caution">
    <text evidence="2">The sequence shown here is derived from an EMBL/GenBank/DDBJ whole genome shotgun (WGS) entry which is preliminary data.</text>
</comment>
<protein>
    <recommendedName>
        <fullName evidence="1">Transposase Synechocystis PCC 6803 domain-containing protein</fullName>
    </recommendedName>
</protein>
<dbReference type="Proteomes" id="UP000229278">
    <property type="component" value="Unassembled WGS sequence"/>
</dbReference>
<reference evidence="2 3" key="1">
    <citation type="submission" date="2017-10" db="EMBL/GenBank/DDBJ databases">
        <title>Novel microbial diversity and functional potential in the marine mammal oral microbiome.</title>
        <authorList>
            <person name="Dudek N.K."/>
            <person name="Sun C.L."/>
            <person name="Burstein D."/>
            <person name="Kantor R.S."/>
            <person name="Aliaga Goltsman D.S."/>
            <person name="Bik E.M."/>
            <person name="Thomas B.C."/>
            <person name="Banfield J.F."/>
            <person name="Relman D.A."/>
        </authorList>
    </citation>
    <scope>NUCLEOTIDE SEQUENCE [LARGE SCALE GENOMIC DNA]</scope>
    <source>
        <strain evidence="2">DOLJORAL78_50_517</strain>
    </source>
</reference>
<evidence type="ECO:0000313" key="2">
    <source>
        <dbReference type="EMBL" id="PIE82923.1"/>
    </source>
</evidence>
<name>A0A2G6PED3_9GAMM</name>
<dbReference type="InterPro" id="IPR009057">
    <property type="entry name" value="Homeodomain-like_sf"/>
</dbReference>
<organism evidence="2 3">
    <name type="scientific">Candidatus Contendibacter odensensis</name>
    <dbReference type="NCBI Taxonomy" id="1400860"/>
    <lineage>
        <taxon>Bacteria</taxon>
        <taxon>Pseudomonadati</taxon>
        <taxon>Pseudomonadota</taxon>
        <taxon>Gammaproteobacteria</taxon>
        <taxon>Candidatus Competibacteraceae</taxon>
        <taxon>Candidatus Contendibacter</taxon>
    </lineage>
</organism>
<accession>A0A2G6PED3</accession>
<evidence type="ECO:0000313" key="3">
    <source>
        <dbReference type="Proteomes" id="UP000229278"/>
    </source>
</evidence>
<dbReference type="SUPFAM" id="SSF46689">
    <property type="entry name" value="Homeodomain-like"/>
    <property type="match status" value="1"/>
</dbReference>
<dbReference type="InterPro" id="IPR002622">
    <property type="entry name" value="Transposase_14"/>
</dbReference>
<feature type="domain" description="Transposase Synechocystis PCC 6803" evidence="1">
    <location>
        <begin position="9"/>
        <end position="47"/>
    </location>
</feature>